<feature type="transmembrane region" description="Helical" evidence="6">
    <location>
        <begin position="36"/>
        <end position="57"/>
    </location>
</feature>
<dbReference type="KEGG" id="psua:FLK61_26660"/>
<dbReference type="Pfam" id="PF07690">
    <property type="entry name" value="MFS_1"/>
    <property type="match status" value="1"/>
</dbReference>
<dbReference type="GO" id="GO:0005886">
    <property type="term" value="C:plasma membrane"/>
    <property type="evidence" value="ECO:0007669"/>
    <property type="project" value="UniProtKB-SubCell"/>
</dbReference>
<evidence type="ECO:0000256" key="5">
    <source>
        <dbReference type="ARBA" id="ARBA00023136"/>
    </source>
</evidence>
<feature type="transmembrane region" description="Helical" evidence="6">
    <location>
        <begin position="95"/>
        <end position="114"/>
    </location>
</feature>
<evidence type="ECO:0000256" key="3">
    <source>
        <dbReference type="ARBA" id="ARBA00022692"/>
    </source>
</evidence>
<keyword evidence="2" id="KW-1003">Cell membrane</keyword>
<feature type="transmembrane region" description="Helical" evidence="6">
    <location>
        <begin position="217"/>
        <end position="242"/>
    </location>
</feature>
<evidence type="ECO:0000256" key="2">
    <source>
        <dbReference type="ARBA" id="ARBA00022475"/>
    </source>
</evidence>
<feature type="transmembrane region" description="Helical" evidence="6">
    <location>
        <begin position="360"/>
        <end position="383"/>
    </location>
</feature>
<keyword evidence="5 6" id="KW-0472">Membrane</keyword>
<evidence type="ECO:0000256" key="4">
    <source>
        <dbReference type="ARBA" id="ARBA00022989"/>
    </source>
</evidence>
<dbReference type="Gene3D" id="1.20.1250.20">
    <property type="entry name" value="MFS general substrate transporter like domains"/>
    <property type="match status" value="1"/>
</dbReference>
<feature type="transmembrane region" description="Helical" evidence="6">
    <location>
        <begin position="248"/>
        <end position="266"/>
    </location>
</feature>
<accession>A0A859FBK8</accession>
<organism evidence="7 8">
    <name type="scientific">Paenalkalicoccus suaedae</name>
    <dbReference type="NCBI Taxonomy" id="2592382"/>
    <lineage>
        <taxon>Bacteria</taxon>
        <taxon>Bacillati</taxon>
        <taxon>Bacillota</taxon>
        <taxon>Bacilli</taxon>
        <taxon>Bacillales</taxon>
        <taxon>Bacillaceae</taxon>
        <taxon>Paenalkalicoccus</taxon>
    </lineage>
</organism>
<evidence type="ECO:0000256" key="1">
    <source>
        <dbReference type="ARBA" id="ARBA00004651"/>
    </source>
</evidence>
<dbReference type="Proteomes" id="UP000318138">
    <property type="component" value="Chromosome"/>
</dbReference>
<dbReference type="AlphaFoldDB" id="A0A859FBK8"/>
<dbReference type="GO" id="GO:0022857">
    <property type="term" value="F:transmembrane transporter activity"/>
    <property type="evidence" value="ECO:0007669"/>
    <property type="project" value="InterPro"/>
</dbReference>
<feature type="transmembrane region" description="Helical" evidence="6">
    <location>
        <begin position="331"/>
        <end position="354"/>
    </location>
</feature>
<keyword evidence="3 6" id="KW-0812">Transmembrane</keyword>
<gene>
    <name evidence="7" type="ORF">FLK61_26660</name>
</gene>
<reference evidence="8" key="1">
    <citation type="submission" date="2019-07" db="EMBL/GenBank/DDBJ databases">
        <title>Bacillus alkalisoli sp. nov. isolated from saline soil.</title>
        <authorList>
            <person name="Sun J.-Q."/>
            <person name="Xu L."/>
        </authorList>
    </citation>
    <scope>NUCLEOTIDE SEQUENCE [LARGE SCALE GENOMIC DNA]</scope>
    <source>
        <strain evidence="8">M4U3P1</strain>
    </source>
</reference>
<comment type="subcellular location">
    <subcellularLocation>
        <location evidence="1">Cell membrane</location>
        <topology evidence="1">Multi-pass membrane protein</topology>
    </subcellularLocation>
</comment>
<evidence type="ECO:0000313" key="7">
    <source>
        <dbReference type="EMBL" id="QKS70340.1"/>
    </source>
</evidence>
<evidence type="ECO:0000313" key="8">
    <source>
        <dbReference type="Proteomes" id="UP000318138"/>
    </source>
</evidence>
<dbReference type="PANTHER" id="PTHR23513">
    <property type="entry name" value="INTEGRAL MEMBRANE EFFLUX PROTEIN-RELATED"/>
    <property type="match status" value="1"/>
</dbReference>
<feature type="transmembrane region" description="Helical" evidence="6">
    <location>
        <begin position="69"/>
        <end position="89"/>
    </location>
</feature>
<name>A0A859FBK8_9BACI</name>
<keyword evidence="4 6" id="KW-1133">Transmembrane helix</keyword>
<feature type="transmembrane region" description="Helical" evidence="6">
    <location>
        <begin position="135"/>
        <end position="156"/>
    </location>
</feature>
<dbReference type="CDD" id="cd06173">
    <property type="entry name" value="MFS_MefA_like"/>
    <property type="match status" value="1"/>
</dbReference>
<dbReference type="InterPro" id="IPR036259">
    <property type="entry name" value="MFS_trans_sf"/>
</dbReference>
<dbReference type="InterPro" id="IPR011701">
    <property type="entry name" value="MFS"/>
</dbReference>
<feature type="transmembrane region" description="Helical" evidence="6">
    <location>
        <begin position="299"/>
        <end position="319"/>
    </location>
</feature>
<feature type="transmembrane region" description="Helical" evidence="6">
    <location>
        <begin position="273"/>
        <end position="293"/>
    </location>
</feature>
<keyword evidence="8" id="KW-1185">Reference proteome</keyword>
<dbReference type="RefSeq" id="WP_176008381.1">
    <property type="nucleotide sequence ID" value="NZ_CP041372.2"/>
</dbReference>
<dbReference type="PANTHER" id="PTHR23513:SF6">
    <property type="entry name" value="MAJOR FACILITATOR SUPERFAMILY ASSOCIATED DOMAIN-CONTAINING PROTEIN"/>
    <property type="match status" value="1"/>
</dbReference>
<protein>
    <submittedName>
        <fullName evidence="7">MFS transporter</fullName>
    </submittedName>
</protein>
<feature type="transmembrane region" description="Helical" evidence="6">
    <location>
        <begin position="7"/>
        <end position="30"/>
    </location>
</feature>
<sequence length="399" mass="43472">MHNQLKLLLGGRVSTNVIDSFYFIAAVWYVTVETNSPLLIGVTGAVQALPVVLSFILGPIIDRYQKRTILIVSIGVQSIAVLSIAGTYYASSLSVPFLLVMLFIAQLASVSMRITEQTMIRRWTIDEDLTKVNGYFAFSYQTVDIIGDALAGFAVALVGIGVIFSLSTVTLIGVGLLFAVWLKHDHKKSKTTYASFLNTYRRDFLQGAKVVIGRRRLLAIFAGIVLMNVSGAMGLAVLPAIASGADQYGLWLLATSIGMLVGSLLAKRVADVPIRWLFSALGMFVGIAWIVAFSLPISFLSFVLFGVAWVGIGMFGVYLPTLIQVNIPEEYIGVGFSFLTAFLGCLSPAAFVLGGVIGEWLHPLIVLQISGVGYILFSAYMWIHPSLRRLENRVEELLE</sequence>
<proteinExistence type="predicted"/>
<feature type="transmembrane region" description="Helical" evidence="6">
    <location>
        <begin position="162"/>
        <end position="182"/>
    </location>
</feature>
<dbReference type="EMBL" id="CP041372">
    <property type="protein sequence ID" value="QKS70340.1"/>
    <property type="molecule type" value="Genomic_DNA"/>
</dbReference>
<evidence type="ECO:0000256" key="6">
    <source>
        <dbReference type="SAM" id="Phobius"/>
    </source>
</evidence>
<dbReference type="SUPFAM" id="SSF103473">
    <property type="entry name" value="MFS general substrate transporter"/>
    <property type="match status" value="1"/>
</dbReference>